<organism evidence="1 2">
    <name type="scientific">Actinomadura syzygii</name>
    <dbReference type="NCBI Taxonomy" id="1427538"/>
    <lineage>
        <taxon>Bacteria</taxon>
        <taxon>Bacillati</taxon>
        <taxon>Actinomycetota</taxon>
        <taxon>Actinomycetes</taxon>
        <taxon>Streptosporangiales</taxon>
        <taxon>Thermomonosporaceae</taxon>
        <taxon>Actinomadura</taxon>
    </lineage>
</organism>
<reference evidence="1 2" key="1">
    <citation type="submission" date="2019-08" db="EMBL/GenBank/DDBJ databases">
        <title>Actinomadura sp. nov. CYP1-5 isolated from mountain soil.</title>
        <authorList>
            <person name="Songsumanus A."/>
            <person name="Kuncharoen N."/>
            <person name="Kudo T."/>
            <person name="Yuki M."/>
            <person name="Igarashi Y."/>
            <person name="Tanasupawat S."/>
        </authorList>
    </citation>
    <scope>NUCLEOTIDE SEQUENCE [LARGE SCALE GENOMIC DNA]</scope>
    <source>
        <strain evidence="1 2">GKU157</strain>
    </source>
</reference>
<comment type="caution">
    <text evidence="1">The sequence shown here is derived from an EMBL/GenBank/DDBJ whole genome shotgun (WGS) entry which is preliminary data.</text>
</comment>
<protein>
    <submittedName>
        <fullName evidence="1">Uncharacterized protein</fullName>
    </submittedName>
</protein>
<keyword evidence="2" id="KW-1185">Reference proteome</keyword>
<dbReference type="EMBL" id="VSFF01000001">
    <property type="protein sequence ID" value="TYC18451.1"/>
    <property type="molecule type" value="Genomic_DNA"/>
</dbReference>
<evidence type="ECO:0000313" key="2">
    <source>
        <dbReference type="Proteomes" id="UP000322634"/>
    </source>
</evidence>
<dbReference type="Proteomes" id="UP000322634">
    <property type="component" value="Unassembled WGS sequence"/>
</dbReference>
<evidence type="ECO:0000313" key="1">
    <source>
        <dbReference type="EMBL" id="TYC18451.1"/>
    </source>
</evidence>
<dbReference type="AlphaFoldDB" id="A0A5D0UIX6"/>
<dbReference type="RefSeq" id="WP_148347684.1">
    <property type="nucleotide sequence ID" value="NZ_JBHSBF010000019.1"/>
</dbReference>
<gene>
    <name evidence="1" type="ORF">FXF65_01425</name>
</gene>
<sequence>MLGVRERADPEGALGLSRGVLLIRIDLTACLLKGEPERIAGVGKLARGVFQPFDLSQRRF</sequence>
<proteinExistence type="predicted"/>
<accession>A0A5D0UIX6</accession>
<name>A0A5D0UIX6_9ACTN</name>